<dbReference type="SUPFAM" id="SSF53822">
    <property type="entry name" value="Periplasmic binding protein-like I"/>
    <property type="match status" value="1"/>
</dbReference>
<protein>
    <submittedName>
        <fullName evidence="3">ABC transporter substrate-binding protein</fullName>
    </submittedName>
</protein>
<dbReference type="CDD" id="cd06268">
    <property type="entry name" value="PBP1_ABC_transporter_LIVBP-like"/>
    <property type="match status" value="1"/>
</dbReference>
<keyword evidence="2" id="KW-0812">Transmembrane</keyword>
<dbReference type="Proteomes" id="UP001056708">
    <property type="component" value="Chromosome"/>
</dbReference>
<keyword evidence="4" id="KW-1185">Reference proteome</keyword>
<keyword evidence="2" id="KW-1133">Transmembrane helix</keyword>
<accession>A0ABY5ALM2</accession>
<proteinExistence type="predicted"/>
<dbReference type="EMBL" id="CP098611">
    <property type="protein sequence ID" value="USR90105.1"/>
    <property type="molecule type" value="Genomic_DNA"/>
</dbReference>
<dbReference type="InterPro" id="IPR028082">
    <property type="entry name" value="Peripla_BP_I"/>
</dbReference>
<gene>
    <name evidence="3" type="ORF">NEA10_14790</name>
</gene>
<dbReference type="RefSeq" id="WP_252661837.1">
    <property type="nucleotide sequence ID" value="NZ_CP098611.1"/>
</dbReference>
<evidence type="ECO:0000313" key="4">
    <source>
        <dbReference type="Proteomes" id="UP001056708"/>
    </source>
</evidence>
<feature type="transmembrane region" description="Helical" evidence="2">
    <location>
        <begin position="60"/>
        <end position="81"/>
    </location>
</feature>
<evidence type="ECO:0000256" key="2">
    <source>
        <dbReference type="SAM" id="Phobius"/>
    </source>
</evidence>
<feature type="region of interest" description="Disordered" evidence="1">
    <location>
        <begin position="1"/>
        <end position="26"/>
    </location>
</feature>
<evidence type="ECO:0000313" key="3">
    <source>
        <dbReference type="EMBL" id="USR90105.1"/>
    </source>
</evidence>
<name>A0ABY5ALM2_9CYAN</name>
<organism evidence="3 4">
    <name type="scientific">Phormidium yuhuli AB48</name>
    <dbReference type="NCBI Taxonomy" id="2940671"/>
    <lineage>
        <taxon>Bacteria</taxon>
        <taxon>Bacillati</taxon>
        <taxon>Cyanobacteriota</taxon>
        <taxon>Cyanophyceae</taxon>
        <taxon>Oscillatoriophycideae</taxon>
        <taxon>Oscillatoriales</taxon>
        <taxon>Oscillatoriaceae</taxon>
        <taxon>Phormidium</taxon>
        <taxon>Phormidium yuhuli</taxon>
    </lineage>
</organism>
<reference evidence="3" key="1">
    <citation type="submission" date="2022-06" db="EMBL/GenBank/DDBJ databases">
        <title>Genome sequence of Phormidium yuhuli AB48 isolated from an industrial photobioreactor environment.</title>
        <authorList>
            <person name="Qiu Y."/>
            <person name="Noonan A.J.C."/>
            <person name="Dofher K."/>
            <person name="Koch M."/>
            <person name="Kieft B."/>
            <person name="Lin X."/>
            <person name="Ziels R.M."/>
            <person name="Hallam S.J."/>
        </authorList>
    </citation>
    <scope>NUCLEOTIDE SEQUENCE</scope>
    <source>
        <strain evidence="3">AB48</strain>
    </source>
</reference>
<sequence length="561" mass="59517">MSAPKPWTCTGKDKNGNPAASGEHPPHTNYGPFCTYGSCTLSRDEVVSDKGTRPGPGRKFLIPGAIALGLLVLVGGGMTLMNGNGGSRPIRGEMTPAGGNCLAGEFEGFISDQASQGRLISQGEQVLLTGTQPQNISQKRDASQSFRAGDWQRALEQYQFAASSDPNDPEAKIYLNNARARLRSRALPRTVAVAIPISSNPDEAREILRGVALSQDQFNNSSPTPDCLMEVALVDVDRSEESIEVAEALIASPQVLGLIGHGTDEYAQEAVRLYQDEGLTVVSPLTMSVSMSPTGASLLRVLPYQEGSGEMLDGYLKRSSESLIDHASRELSSPPVVSVFFNSDVAYSRRMKDTFISTLQEKGVSVTPLDILSDISASAGGDAANMISRATQAGANTAYLALTKERINAALAIARGNVAQNNPLLLLGADELFSPSLLIEGGSAVEGMVLAIPWSWSDDDPFAQQAAAMWQGRVSWRTATAFDATEALAGALKGQNPDQTGGLNRAEVVNRLRQGQPISGVAADFNVFAQGIPLVEVVRGEGGPSGSNYRFDPVDTRETDD</sequence>
<dbReference type="Gene3D" id="3.40.50.2300">
    <property type="match status" value="2"/>
</dbReference>
<evidence type="ECO:0000256" key="1">
    <source>
        <dbReference type="SAM" id="MobiDB-lite"/>
    </source>
</evidence>
<keyword evidence="2" id="KW-0472">Membrane</keyword>